<dbReference type="AlphaFoldDB" id="C7MG02"/>
<dbReference type="Proteomes" id="UP000001919">
    <property type="component" value="Chromosome"/>
</dbReference>
<keyword evidence="4" id="KW-1185">Reference proteome</keyword>
<dbReference type="HOGENOM" id="CLU_052492_0_1_11"/>
<dbReference type="EMBL" id="CP001643">
    <property type="protein sequence ID" value="ACU84120.1"/>
    <property type="molecule type" value="Genomic_DNA"/>
</dbReference>
<feature type="transmembrane region" description="Helical" evidence="1">
    <location>
        <begin position="93"/>
        <end position="114"/>
    </location>
</feature>
<proteinExistence type="predicted"/>
<organism evidence="3 4">
    <name type="scientific">Brachybacterium faecium (strain ATCC 43885 / DSM 4810 / JCM 11609 / LMG 19847 / NBRC 14762 / NCIMB 9860 / 6-10)</name>
    <dbReference type="NCBI Taxonomy" id="446465"/>
    <lineage>
        <taxon>Bacteria</taxon>
        <taxon>Bacillati</taxon>
        <taxon>Actinomycetota</taxon>
        <taxon>Actinomycetes</taxon>
        <taxon>Micrococcales</taxon>
        <taxon>Dermabacteraceae</taxon>
        <taxon>Brachybacterium</taxon>
    </lineage>
</organism>
<evidence type="ECO:0000256" key="1">
    <source>
        <dbReference type="SAM" id="Phobius"/>
    </source>
</evidence>
<evidence type="ECO:0000313" key="3">
    <source>
        <dbReference type="EMBL" id="ACU84120.1"/>
    </source>
</evidence>
<dbReference type="GO" id="GO:0006508">
    <property type="term" value="P:proteolysis"/>
    <property type="evidence" value="ECO:0007669"/>
    <property type="project" value="UniProtKB-KW"/>
</dbReference>
<feature type="transmembrane region" description="Helical" evidence="1">
    <location>
        <begin position="249"/>
        <end position="268"/>
    </location>
</feature>
<keyword evidence="1" id="KW-1133">Transmembrane helix</keyword>
<evidence type="ECO:0000259" key="2">
    <source>
        <dbReference type="Pfam" id="PF02517"/>
    </source>
</evidence>
<dbReference type="KEGG" id="bfa:Bfae_02420"/>
<feature type="transmembrane region" description="Helical" evidence="1">
    <location>
        <begin position="280"/>
        <end position="300"/>
    </location>
</feature>
<dbReference type="STRING" id="446465.Bfae_02420"/>
<keyword evidence="1" id="KW-0472">Membrane</keyword>
<keyword evidence="1" id="KW-0812">Transmembrane</keyword>
<feature type="transmembrane region" description="Helical" evidence="1">
    <location>
        <begin position="160"/>
        <end position="181"/>
    </location>
</feature>
<feature type="transmembrane region" description="Helical" evidence="1">
    <location>
        <begin position="46"/>
        <end position="73"/>
    </location>
</feature>
<keyword evidence="3" id="KW-0645">Protease</keyword>
<dbReference type="PATRIC" id="fig|446465.5.peg.241"/>
<gene>
    <name evidence="3" type="ordered locus">Bfae_02420</name>
</gene>
<evidence type="ECO:0000313" key="4">
    <source>
        <dbReference type="Proteomes" id="UP000001919"/>
    </source>
</evidence>
<dbReference type="OrthoDB" id="2680086at2"/>
<feature type="transmembrane region" description="Helical" evidence="1">
    <location>
        <begin position="135"/>
        <end position="154"/>
    </location>
</feature>
<dbReference type="GO" id="GO:0080120">
    <property type="term" value="P:CAAX-box protein maturation"/>
    <property type="evidence" value="ECO:0007669"/>
    <property type="project" value="UniProtKB-ARBA"/>
</dbReference>
<keyword evidence="3" id="KW-0378">Hydrolase</keyword>
<reference evidence="3 4" key="1">
    <citation type="journal article" date="2009" name="Stand. Genomic Sci.">
        <title>Complete genome sequence of Brachybacterium faecium type strain (Schefferle 6-10).</title>
        <authorList>
            <person name="Lapidus A."/>
            <person name="Pukall R."/>
            <person name="Labuttii K."/>
            <person name="Copeland A."/>
            <person name="Del Rio T.G."/>
            <person name="Nolan M."/>
            <person name="Chen F."/>
            <person name="Lucas S."/>
            <person name="Tice H."/>
            <person name="Cheng J.F."/>
            <person name="Bruce D."/>
            <person name="Goodwin L."/>
            <person name="Pitluck S."/>
            <person name="Rohde M."/>
            <person name="Goker M."/>
            <person name="Pati A."/>
            <person name="Ivanova N."/>
            <person name="Mavrommatis K."/>
            <person name="Chen A."/>
            <person name="Palaniappan K."/>
            <person name="D'haeseleer P."/>
            <person name="Chain P."/>
            <person name="Bristow J."/>
            <person name="Eisen J.A."/>
            <person name="Markowitz V."/>
            <person name="Hugenholtz P."/>
            <person name="Kyrpides N.C."/>
            <person name="Klenk H.P."/>
        </authorList>
    </citation>
    <scope>NUCLEOTIDE SEQUENCE [LARGE SCALE GENOMIC DNA]</scope>
    <source>
        <strain evidence="4">ATCC 43885 / DSM 4810 / JCM 11609 / LMG 19847 / NBRC 14762 / NCIMB 9860 / 6-10</strain>
    </source>
</reference>
<dbReference type="GO" id="GO:0004175">
    <property type="term" value="F:endopeptidase activity"/>
    <property type="evidence" value="ECO:0007669"/>
    <property type="project" value="UniProtKB-ARBA"/>
</dbReference>
<sequence length="320" mass="34712">MTWTSTLSHPPAPAPEMLPRPVETDAVAFHRLPRALPHRSYWWRPLVTLAVSAAVYVVMLLQMFGLVLVLSLALPGAEPSAELLDPLNPIDQLLMLGMLALMLPAVLVGTLAGYGRAGIAHSVAGRFRWGLMGRVALVVLPLYLVVNVGVNLVLAREEIVVPPLTLPVVLAWGIALVLGPLQAAGEEYVFRVLPMQAVGTWLRLPLLGIVLPVPLFVLGHGYEPLGQVEIALFALLMGLLAWKTGGIEIPVLLHVANNWTLFAIAPLVPGALEQGEVTVSGFLLAAVPTLLCTAGIWWWFSRRENLRLWEPRRGDGRRGA</sequence>
<feature type="domain" description="CAAX prenyl protease 2/Lysostaphin resistance protein A-like" evidence="2">
    <location>
        <begin position="172"/>
        <end position="259"/>
    </location>
</feature>
<dbReference type="Pfam" id="PF02517">
    <property type="entry name" value="Rce1-like"/>
    <property type="match status" value="1"/>
</dbReference>
<accession>C7MG02</accession>
<dbReference type="eggNOG" id="COG1266">
    <property type="taxonomic scope" value="Bacteria"/>
</dbReference>
<protein>
    <submittedName>
        <fullName evidence="3">CAAX amino terminal protease family</fullName>
    </submittedName>
</protein>
<dbReference type="InterPro" id="IPR003675">
    <property type="entry name" value="Rce1/LyrA-like_dom"/>
</dbReference>
<name>C7MG02_BRAFD</name>
<feature type="transmembrane region" description="Helical" evidence="1">
    <location>
        <begin position="225"/>
        <end position="242"/>
    </location>
</feature>